<name>A0A1G6JN24_9PSEU</name>
<evidence type="ECO:0000313" key="1">
    <source>
        <dbReference type="EMBL" id="SDC20134.1"/>
    </source>
</evidence>
<dbReference type="EMBL" id="FMZE01000001">
    <property type="protein sequence ID" value="SDC20134.1"/>
    <property type="molecule type" value="Genomic_DNA"/>
</dbReference>
<protein>
    <submittedName>
        <fullName evidence="1">Uncharacterized protein</fullName>
    </submittedName>
</protein>
<evidence type="ECO:0000313" key="2">
    <source>
        <dbReference type="Proteomes" id="UP000199494"/>
    </source>
</evidence>
<dbReference type="STRING" id="530584.SAMN05421630_101794"/>
<reference evidence="1 2" key="1">
    <citation type="submission" date="2016-10" db="EMBL/GenBank/DDBJ databases">
        <authorList>
            <person name="de Groot N.N."/>
        </authorList>
    </citation>
    <scope>NUCLEOTIDE SEQUENCE [LARGE SCALE GENOMIC DNA]</scope>
    <source>
        <strain evidence="1 2">CGMCC 4.5506</strain>
    </source>
</reference>
<dbReference type="Proteomes" id="UP000199494">
    <property type="component" value="Unassembled WGS sequence"/>
</dbReference>
<proteinExistence type="predicted"/>
<accession>A0A1G6JN24</accession>
<keyword evidence="2" id="KW-1185">Reference proteome</keyword>
<gene>
    <name evidence="1" type="ORF">SAMN05421630_101794</name>
</gene>
<organism evidence="1 2">
    <name type="scientific">Prauserella marina</name>
    <dbReference type="NCBI Taxonomy" id="530584"/>
    <lineage>
        <taxon>Bacteria</taxon>
        <taxon>Bacillati</taxon>
        <taxon>Actinomycetota</taxon>
        <taxon>Actinomycetes</taxon>
        <taxon>Pseudonocardiales</taxon>
        <taxon>Pseudonocardiaceae</taxon>
        <taxon>Prauserella</taxon>
    </lineage>
</organism>
<sequence length="34" mass="3682">MRGRVSATVGQHPGTGRPYIVYDPEMPAEVPEPS</sequence>
<dbReference type="AlphaFoldDB" id="A0A1G6JN24"/>